<dbReference type="KEGG" id="tfr:BR63_10005"/>
<proteinExistence type="inferred from homology"/>
<evidence type="ECO:0000313" key="5">
    <source>
        <dbReference type="Proteomes" id="UP000515847"/>
    </source>
</evidence>
<dbReference type="NCBIfam" id="TIGR00787">
    <property type="entry name" value="dctP"/>
    <property type="match status" value="1"/>
</dbReference>
<accession>A0A7G6E8H9</accession>
<keyword evidence="5" id="KW-1185">Reference proteome</keyword>
<dbReference type="GO" id="GO:0030288">
    <property type="term" value="C:outer membrane-bounded periplasmic space"/>
    <property type="evidence" value="ECO:0007669"/>
    <property type="project" value="InterPro"/>
</dbReference>
<reference evidence="4 5" key="1">
    <citation type="journal article" date="2019" name="Front. Microbiol.">
        <title>Thermoanaerosceptrum fracticalcis gen. nov. sp. nov., a Novel Fumarate-Fermenting Microorganism From a Deep Fractured Carbonate Aquifer of the US Great Basin.</title>
        <authorList>
            <person name="Hamilton-Brehm S.D."/>
            <person name="Stewart L.E."/>
            <person name="Zavarin M."/>
            <person name="Caldwell M."/>
            <person name="Lawson P.A."/>
            <person name="Onstott T.C."/>
            <person name="Grzymski J."/>
            <person name="Neveux I."/>
            <person name="Lollar B.S."/>
            <person name="Russell C.E."/>
            <person name="Moser D.P."/>
        </authorList>
    </citation>
    <scope>NUCLEOTIDE SEQUENCE [LARGE SCALE GENOMIC DNA]</scope>
    <source>
        <strain evidence="4 5">DRI-13</strain>
    </source>
</reference>
<dbReference type="NCBIfam" id="NF037995">
    <property type="entry name" value="TRAP_S1"/>
    <property type="match status" value="1"/>
</dbReference>
<dbReference type="EMBL" id="CP045798">
    <property type="protein sequence ID" value="QNB48383.1"/>
    <property type="molecule type" value="Genomic_DNA"/>
</dbReference>
<dbReference type="InterPro" id="IPR038404">
    <property type="entry name" value="TRAP_DctP_sf"/>
</dbReference>
<dbReference type="PROSITE" id="PS51257">
    <property type="entry name" value="PROKAR_LIPOPROTEIN"/>
    <property type="match status" value="1"/>
</dbReference>
<sequence>MRILRKLGLFLLMALISIGLIAGCSGEKQQVSNQPKSSGGQEVVEIKLSHSSPAVDDRLEAACQAFKKYVEEKTNGKVKVTTYPASQLGAEREQLEGVQLGTIQMAALSSGPLPGIFPPIMVFDLPYLFATQKAAYEVLDGPVGREILDLMKAKTGIRGLVWGENGFRHYTNSVRPIRKPGDMQGLKIRTMENPAHMAIVKALGASPTPMAFNEVYTGLQQKTIDGQENPISLIVSMRFYEAQKYLTLDGHVYNPYILMINDKFYNSLSEDIRKIIDEGALVWQKVEREENNKQIMAGLEKLKAAGMEITELSPQELQAFRDATKSVYDTIGKKEVGEELLNKVLKAVQEAESKK</sequence>
<evidence type="ECO:0000256" key="3">
    <source>
        <dbReference type="ARBA" id="ARBA00022729"/>
    </source>
</evidence>
<evidence type="ECO:0000256" key="1">
    <source>
        <dbReference type="ARBA" id="ARBA00009023"/>
    </source>
</evidence>
<keyword evidence="3" id="KW-0732">Signal</keyword>
<keyword evidence="2" id="KW-0813">Transport</keyword>
<organism evidence="4 5">
    <name type="scientific">Thermanaerosceptrum fracticalcis</name>
    <dbReference type="NCBI Taxonomy" id="1712410"/>
    <lineage>
        <taxon>Bacteria</taxon>
        <taxon>Bacillati</taxon>
        <taxon>Bacillota</taxon>
        <taxon>Clostridia</taxon>
        <taxon>Eubacteriales</taxon>
        <taxon>Peptococcaceae</taxon>
        <taxon>Thermanaerosceptrum</taxon>
    </lineage>
</organism>
<dbReference type="GO" id="GO:0055085">
    <property type="term" value="P:transmembrane transport"/>
    <property type="evidence" value="ECO:0007669"/>
    <property type="project" value="InterPro"/>
</dbReference>
<dbReference type="PIRSF" id="PIRSF006470">
    <property type="entry name" value="DctB"/>
    <property type="match status" value="1"/>
</dbReference>
<name>A0A7G6E8H9_THEFR</name>
<evidence type="ECO:0000313" key="4">
    <source>
        <dbReference type="EMBL" id="QNB48383.1"/>
    </source>
</evidence>
<dbReference type="InterPro" id="IPR018389">
    <property type="entry name" value="DctP_fam"/>
</dbReference>
<dbReference type="CDD" id="cd13676">
    <property type="entry name" value="PBP2_TRAP_DctP2_like"/>
    <property type="match status" value="1"/>
</dbReference>
<protein>
    <submittedName>
        <fullName evidence="4">DctP family TRAP transporter solute-binding subunit</fullName>
    </submittedName>
</protein>
<dbReference type="PANTHER" id="PTHR33376:SF7">
    <property type="entry name" value="C4-DICARBOXYLATE-BINDING PROTEIN DCTB"/>
    <property type="match status" value="1"/>
</dbReference>
<dbReference type="Gene3D" id="3.40.190.170">
    <property type="entry name" value="Bacterial extracellular solute-binding protein, family 7"/>
    <property type="match status" value="1"/>
</dbReference>
<dbReference type="InterPro" id="IPR004682">
    <property type="entry name" value="TRAP_DctP"/>
</dbReference>
<evidence type="ECO:0000256" key="2">
    <source>
        <dbReference type="ARBA" id="ARBA00022448"/>
    </source>
</evidence>
<dbReference type="Pfam" id="PF03480">
    <property type="entry name" value="DctP"/>
    <property type="match status" value="1"/>
</dbReference>
<dbReference type="PANTHER" id="PTHR33376">
    <property type="match status" value="1"/>
</dbReference>
<dbReference type="Proteomes" id="UP000515847">
    <property type="component" value="Chromosome"/>
</dbReference>
<dbReference type="OrthoDB" id="9815946at2"/>
<gene>
    <name evidence="4" type="ORF">BR63_10005</name>
</gene>
<comment type="similarity">
    <text evidence="1">Belongs to the bacterial solute-binding protein 7 family.</text>
</comment>
<dbReference type="AlphaFoldDB" id="A0A7G6E8H9"/>